<feature type="transmembrane region" description="Helical" evidence="1">
    <location>
        <begin position="391"/>
        <end position="410"/>
    </location>
</feature>
<keyword evidence="3" id="KW-1185">Reference proteome</keyword>
<feature type="transmembrane region" description="Helical" evidence="1">
    <location>
        <begin position="359"/>
        <end position="379"/>
    </location>
</feature>
<dbReference type="RefSeq" id="WP_132975130.1">
    <property type="nucleotide sequence ID" value="NZ_SMAO01000001.1"/>
</dbReference>
<dbReference type="Pfam" id="PF16149">
    <property type="entry name" value="DUF4857"/>
    <property type="match status" value="1"/>
</dbReference>
<reference evidence="2 3" key="1">
    <citation type="submission" date="2019-03" db="EMBL/GenBank/DDBJ databases">
        <title>Genomic Encyclopedia of Type Strains, Phase IV (KMG-IV): sequencing the most valuable type-strain genomes for metagenomic binning, comparative biology and taxonomic classification.</title>
        <authorList>
            <person name="Goeker M."/>
        </authorList>
    </citation>
    <scope>NUCLEOTIDE SEQUENCE [LARGE SCALE GENOMIC DNA]</scope>
    <source>
        <strain evidence="2 3">DSM 13587</strain>
    </source>
</reference>
<evidence type="ECO:0000313" key="2">
    <source>
        <dbReference type="EMBL" id="TCT24041.1"/>
    </source>
</evidence>
<comment type="caution">
    <text evidence="2">The sequence shown here is derived from an EMBL/GenBank/DDBJ whole genome shotgun (WGS) entry which is preliminary data.</text>
</comment>
<keyword evidence="1" id="KW-1133">Transmembrane helix</keyword>
<keyword evidence="1" id="KW-0472">Membrane</keyword>
<organism evidence="2 3">
    <name type="scientific">Thiobaca trueperi</name>
    <dbReference type="NCBI Taxonomy" id="127458"/>
    <lineage>
        <taxon>Bacteria</taxon>
        <taxon>Pseudomonadati</taxon>
        <taxon>Pseudomonadota</taxon>
        <taxon>Gammaproteobacteria</taxon>
        <taxon>Chromatiales</taxon>
        <taxon>Chromatiaceae</taxon>
        <taxon>Thiobaca</taxon>
    </lineage>
</organism>
<proteinExistence type="predicted"/>
<gene>
    <name evidence="2" type="ORF">EDC35_101359</name>
</gene>
<accession>A0A4R3N6N4</accession>
<dbReference type="EMBL" id="SMAO01000001">
    <property type="protein sequence ID" value="TCT24041.1"/>
    <property type="molecule type" value="Genomic_DNA"/>
</dbReference>
<evidence type="ECO:0000256" key="1">
    <source>
        <dbReference type="SAM" id="Phobius"/>
    </source>
</evidence>
<keyword evidence="1" id="KW-0812">Transmembrane</keyword>
<dbReference type="Proteomes" id="UP000295717">
    <property type="component" value="Unassembled WGS sequence"/>
</dbReference>
<dbReference type="AlphaFoldDB" id="A0A4R3N6N4"/>
<dbReference type="InterPro" id="IPR032333">
    <property type="entry name" value="DUF4857"/>
</dbReference>
<evidence type="ECO:0000313" key="3">
    <source>
        <dbReference type="Proteomes" id="UP000295717"/>
    </source>
</evidence>
<protein>
    <submittedName>
        <fullName evidence="2">Uncharacterized protein DUF4857</fullName>
    </submittedName>
</protein>
<name>A0A4R3N6N4_9GAMM</name>
<dbReference type="OrthoDB" id="5906498at2"/>
<sequence length="418" mass="47871">MTARLARFSLLLLVVFLLAVWLPQLKGLLFEYRFGKTQLFYSPVIERFVYTELLDEGHQFVYRDQDGRDYSREEFETLIPFIDYRNMEPWGRLPLKLGGRTFDKAAIVAERQVMELKPDELPEHAPRIPLFPLLESRPARAGLTFPEDILRPGERLGFIDSDTNRLNPELTATFTQALEHAGFRFPVQASFGRVSILRPFDAGYFLLDASGALFHLRRIDGAPDIKPVPLPQGMDVRHIQVAENPRRELSGLLLTEDGRIFLMAEQNDTLIPLDLPGYRPDSMELKILFDPLQRTAIYSDRTTIHAVAMNRDFQPIDRYSRRVTMAQPRLMDRIWEILVPFDVALRDPDSRYLGLSPRFHGLAAGIGIAFSLLLALEVLRRRDIPPNRARGDLLLVVLSGLYGLLALILIPPERSRET</sequence>